<organism evidence="2 3">
    <name type="scientific">Hoylesella timonensis S9-PR14</name>
    <dbReference type="NCBI Taxonomy" id="1401062"/>
    <lineage>
        <taxon>Bacteria</taxon>
        <taxon>Pseudomonadati</taxon>
        <taxon>Bacteroidota</taxon>
        <taxon>Bacteroidia</taxon>
        <taxon>Bacteroidales</taxon>
        <taxon>Prevotellaceae</taxon>
        <taxon>Hoylesella</taxon>
    </lineage>
</organism>
<keyword evidence="1" id="KW-0812">Transmembrane</keyword>
<feature type="transmembrane region" description="Helical" evidence="1">
    <location>
        <begin position="39"/>
        <end position="56"/>
    </location>
</feature>
<dbReference type="EMBL" id="JRPQ01000066">
    <property type="protein sequence ID" value="KGI22539.1"/>
    <property type="molecule type" value="Genomic_DNA"/>
</dbReference>
<proteinExistence type="predicted"/>
<protein>
    <recommendedName>
        <fullName evidence="4">Positive regulator of sigma(E), RseC/MucC domain protein</fullName>
    </recommendedName>
</protein>
<dbReference type="OrthoDB" id="1076046at2"/>
<dbReference type="AlphaFoldDB" id="A0A098YT06"/>
<evidence type="ECO:0008006" key="4">
    <source>
        <dbReference type="Google" id="ProtNLM"/>
    </source>
</evidence>
<gene>
    <name evidence="2" type="ORF">HMPREF9304_03760</name>
</gene>
<evidence type="ECO:0000313" key="2">
    <source>
        <dbReference type="EMBL" id="KGI22539.1"/>
    </source>
</evidence>
<comment type="caution">
    <text evidence="2">The sequence shown here is derived from an EMBL/GenBank/DDBJ whole genome shotgun (WGS) entry which is preliminary data.</text>
</comment>
<keyword evidence="1" id="KW-0472">Membrane</keyword>
<evidence type="ECO:0000313" key="3">
    <source>
        <dbReference type="Proteomes" id="UP000029723"/>
    </source>
</evidence>
<feature type="transmembrane region" description="Helical" evidence="1">
    <location>
        <begin position="62"/>
        <end position="81"/>
    </location>
</feature>
<keyword evidence="1" id="KW-1133">Transmembrane helix</keyword>
<reference evidence="2 3" key="1">
    <citation type="submission" date="2014-07" db="EMBL/GenBank/DDBJ databases">
        <authorList>
            <person name="McCorrison J."/>
            <person name="Sanka R."/>
            <person name="Torralba M."/>
            <person name="Gillis M."/>
            <person name="Haft D.H."/>
            <person name="Methe B."/>
            <person name="Sutton G."/>
            <person name="Nelson K.E."/>
        </authorList>
    </citation>
    <scope>NUCLEOTIDE SEQUENCE [LARGE SCALE GENOMIC DNA]</scope>
    <source>
        <strain evidence="2 3">S9-PR14</strain>
    </source>
</reference>
<evidence type="ECO:0000256" key="1">
    <source>
        <dbReference type="SAM" id="Phobius"/>
    </source>
</evidence>
<dbReference type="Proteomes" id="UP000029723">
    <property type="component" value="Unassembled WGS sequence"/>
</dbReference>
<sequence>MKDDAFELYWQSHRRELLSKNQEYREIEESYKMRTGFDWLLWAVPLVCGILAFKLVDGANEILNWLISAAVVIVTFLLCVWTKATLSGHRSLSEVEEDVKKQAYEEFKHRLNRS</sequence>
<accession>A0A098YT06</accession>
<name>A0A098YT06_9BACT</name>
<dbReference type="RefSeq" id="WP_036926504.1">
    <property type="nucleotide sequence ID" value="NZ_JRPQ01000066.1"/>
</dbReference>